<feature type="non-terminal residue" evidence="1">
    <location>
        <position position="1"/>
    </location>
</feature>
<keyword evidence="2" id="KW-1185">Reference proteome</keyword>
<dbReference type="EMBL" id="JANPWB010000002">
    <property type="protein sequence ID" value="KAJ1211171.1"/>
    <property type="molecule type" value="Genomic_DNA"/>
</dbReference>
<reference evidence="1" key="1">
    <citation type="journal article" date="2022" name="bioRxiv">
        <title>Sequencing and chromosome-scale assembly of the giantPleurodeles waltlgenome.</title>
        <authorList>
            <person name="Brown T."/>
            <person name="Elewa A."/>
            <person name="Iarovenko S."/>
            <person name="Subramanian E."/>
            <person name="Araus A.J."/>
            <person name="Petzold A."/>
            <person name="Susuki M."/>
            <person name="Suzuki K.-i.T."/>
            <person name="Hayashi T."/>
            <person name="Toyoda A."/>
            <person name="Oliveira C."/>
            <person name="Osipova E."/>
            <person name="Leigh N.D."/>
            <person name="Simon A."/>
            <person name="Yun M.H."/>
        </authorList>
    </citation>
    <scope>NUCLEOTIDE SEQUENCE</scope>
    <source>
        <strain evidence="1">20211129_DDA</strain>
        <tissue evidence="1">Liver</tissue>
    </source>
</reference>
<gene>
    <name evidence="1" type="ORF">NDU88_006532</name>
</gene>
<protein>
    <submittedName>
        <fullName evidence="1">Uncharacterized protein</fullName>
    </submittedName>
</protein>
<accession>A0AAV7WEY8</accession>
<evidence type="ECO:0000313" key="2">
    <source>
        <dbReference type="Proteomes" id="UP001066276"/>
    </source>
</evidence>
<name>A0AAV7WEY8_PLEWA</name>
<proteinExistence type="predicted"/>
<dbReference type="AlphaFoldDB" id="A0AAV7WEY8"/>
<organism evidence="1 2">
    <name type="scientific">Pleurodeles waltl</name>
    <name type="common">Iberian ribbed newt</name>
    <dbReference type="NCBI Taxonomy" id="8319"/>
    <lineage>
        <taxon>Eukaryota</taxon>
        <taxon>Metazoa</taxon>
        <taxon>Chordata</taxon>
        <taxon>Craniata</taxon>
        <taxon>Vertebrata</taxon>
        <taxon>Euteleostomi</taxon>
        <taxon>Amphibia</taxon>
        <taxon>Batrachia</taxon>
        <taxon>Caudata</taxon>
        <taxon>Salamandroidea</taxon>
        <taxon>Salamandridae</taxon>
        <taxon>Pleurodelinae</taxon>
        <taxon>Pleurodeles</taxon>
    </lineage>
</organism>
<comment type="caution">
    <text evidence="1">The sequence shown here is derived from an EMBL/GenBank/DDBJ whole genome shotgun (WGS) entry which is preliminary data.</text>
</comment>
<dbReference type="Proteomes" id="UP001066276">
    <property type="component" value="Chromosome 1_2"/>
</dbReference>
<evidence type="ECO:0000313" key="1">
    <source>
        <dbReference type="EMBL" id="KAJ1211171.1"/>
    </source>
</evidence>
<sequence length="129" mass="14488">CLRPDLAGKVADTPKVDPTMITFMKKYARDPEKGLDRAWRICLNKLFDITVPLTKILELAYQAKDSGFPMDTDVLIGWAQRVICQLGNTNCVISSKRRHSILMRIDPKLNNLVTYEAGPVEEGLLFGGH</sequence>
<feature type="non-terminal residue" evidence="1">
    <location>
        <position position="129"/>
    </location>
</feature>